<evidence type="ECO:0000313" key="2">
    <source>
        <dbReference type="Proteomes" id="UP000076078"/>
    </source>
</evidence>
<name>A0A151Z728_TIELA</name>
<sequence>MARTKATRRKAYKYLPKSIKKYSEYYPKYLKYLSGKVDLKDKLNHDLISYDVFFISDILLNYDKFNNSERIMIYKNLYTHQLSKYAIKEVKDFNMNPNIDMELAKEVLKYIEHFYGRDSLLLFNPFFKLFENTEFSPFRIKLCENIFKNTYEEIKGLSNLNQLEITPKSFKILLKASSTYPNLLCILMTFFSKLPYNTQKECIQPIFKSFLGYNGTSDNWETFSQSLKLFSNHIGIDNTVKFLIDTLNYNEYNHFIVIHLLFHYFEAFDSIQVNFSTIIEKLLNSAFDNETSKILLLHVITKKFNKIEYKEKHISFIKDKMNNCTLSKELVNYLCVIVKRYPMSFEKTFPSYWKHFDTNYWYKILDTLMVSLGETFQTQYLDKYKVYLSPLRFWKSYKKYKFVINSPPENSKLVSMNIRNIQNVKHLWQIYLDIEEIAYTDSQVQQLKLDEIFDRIISNLQHKKPSKITKIIKLHLNRNDLPNFQSIFFENYLKTRALYENFINSYVIGLASNFIAVDNFGLPLIEKVLNILEKRSKISENDCVGALKLLMLAKENQFKVDYLILPWLTKCKSFRDDLSDYFHQLLLSASDPYSTFGDYVRYMLECMNPESVYRLVIDLVENPNIFTLNISHEIFSVKIQPNLFYQLVELVAPIQLTPTEIDLIGFDFILRNILNYSIELNLGKSSKINIISKIL</sequence>
<evidence type="ECO:0000313" key="1">
    <source>
        <dbReference type="EMBL" id="KYQ89766.1"/>
    </source>
</evidence>
<gene>
    <name evidence="1" type="ORF">DLAC_09735</name>
</gene>
<keyword evidence="2" id="KW-1185">Reference proteome</keyword>
<reference evidence="1 2" key="1">
    <citation type="submission" date="2015-12" db="EMBL/GenBank/DDBJ databases">
        <title>Dictyostelia acquired genes for synthesis and detection of signals that induce cell-type specialization by lateral gene transfer from prokaryotes.</title>
        <authorList>
            <person name="Gloeckner G."/>
            <person name="Schaap P."/>
        </authorList>
    </citation>
    <scope>NUCLEOTIDE SEQUENCE [LARGE SCALE GENOMIC DNA]</scope>
    <source>
        <strain evidence="1 2">TK</strain>
    </source>
</reference>
<comment type="caution">
    <text evidence="1">The sequence shown here is derived from an EMBL/GenBank/DDBJ whole genome shotgun (WGS) entry which is preliminary data.</text>
</comment>
<proteinExistence type="predicted"/>
<accession>A0A151Z728</accession>
<dbReference type="AlphaFoldDB" id="A0A151Z728"/>
<dbReference type="EMBL" id="LODT01000039">
    <property type="protein sequence ID" value="KYQ89766.1"/>
    <property type="molecule type" value="Genomic_DNA"/>
</dbReference>
<protein>
    <submittedName>
        <fullName evidence="1">Uncharacterized protein</fullName>
    </submittedName>
</protein>
<organism evidence="1 2">
    <name type="scientific">Tieghemostelium lacteum</name>
    <name type="common">Slime mold</name>
    <name type="synonym">Dictyostelium lacteum</name>
    <dbReference type="NCBI Taxonomy" id="361077"/>
    <lineage>
        <taxon>Eukaryota</taxon>
        <taxon>Amoebozoa</taxon>
        <taxon>Evosea</taxon>
        <taxon>Eumycetozoa</taxon>
        <taxon>Dictyostelia</taxon>
        <taxon>Dictyosteliales</taxon>
        <taxon>Raperosteliaceae</taxon>
        <taxon>Tieghemostelium</taxon>
    </lineage>
</organism>
<dbReference type="Proteomes" id="UP000076078">
    <property type="component" value="Unassembled WGS sequence"/>
</dbReference>
<dbReference type="InParanoid" id="A0A151Z728"/>
<dbReference type="FunCoup" id="A0A151Z728">
    <property type="interactions" value="15"/>
</dbReference>